<dbReference type="EMBL" id="JABFUD020000024">
    <property type="protein sequence ID" value="KAI5060616.1"/>
    <property type="molecule type" value="Genomic_DNA"/>
</dbReference>
<dbReference type="SMART" id="SM00356">
    <property type="entry name" value="ZnF_C3H1"/>
    <property type="match status" value="2"/>
</dbReference>
<organism evidence="8 9">
    <name type="scientific">Adiantum capillus-veneris</name>
    <name type="common">Maidenhair fern</name>
    <dbReference type="NCBI Taxonomy" id="13818"/>
    <lineage>
        <taxon>Eukaryota</taxon>
        <taxon>Viridiplantae</taxon>
        <taxon>Streptophyta</taxon>
        <taxon>Embryophyta</taxon>
        <taxon>Tracheophyta</taxon>
        <taxon>Polypodiopsida</taxon>
        <taxon>Polypodiidae</taxon>
        <taxon>Polypodiales</taxon>
        <taxon>Pteridineae</taxon>
        <taxon>Pteridaceae</taxon>
        <taxon>Vittarioideae</taxon>
        <taxon>Adiantum</taxon>
    </lineage>
</organism>
<reference evidence="8" key="1">
    <citation type="submission" date="2021-01" db="EMBL/GenBank/DDBJ databases">
        <title>Adiantum capillus-veneris genome.</title>
        <authorList>
            <person name="Fang Y."/>
            <person name="Liao Q."/>
        </authorList>
    </citation>
    <scope>NUCLEOTIDE SEQUENCE</scope>
    <source>
        <strain evidence="8">H3</strain>
        <tissue evidence="8">Leaf</tissue>
    </source>
</reference>
<dbReference type="GO" id="GO:0003729">
    <property type="term" value="F:mRNA binding"/>
    <property type="evidence" value="ECO:0007669"/>
    <property type="project" value="InterPro"/>
</dbReference>
<dbReference type="GO" id="GO:0008270">
    <property type="term" value="F:zinc ion binding"/>
    <property type="evidence" value="ECO:0007669"/>
    <property type="project" value="UniProtKB-KW"/>
</dbReference>
<feature type="zinc finger region" description="C3H1-type" evidence="5">
    <location>
        <begin position="73"/>
        <end position="100"/>
    </location>
</feature>
<evidence type="ECO:0000256" key="5">
    <source>
        <dbReference type="PROSITE-ProRule" id="PRU00723"/>
    </source>
</evidence>
<dbReference type="OrthoDB" id="410307at2759"/>
<feature type="domain" description="C3H1-type" evidence="7">
    <location>
        <begin position="73"/>
        <end position="100"/>
    </location>
</feature>
<gene>
    <name evidence="8" type="ORF">GOP47_0025036</name>
</gene>
<evidence type="ECO:0000256" key="1">
    <source>
        <dbReference type="ARBA" id="ARBA00022723"/>
    </source>
</evidence>
<evidence type="ECO:0000256" key="3">
    <source>
        <dbReference type="ARBA" id="ARBA00022771"/>
    </source>
</evidence>
<evidence type="ECO:0000256" key="2">
    <source>
        <dbReference type="ARBA" id="ARBA00022737"/>
    </source>
</evidence>
<accession>A0A9D4U5H7</accession>
<evidence type="ECO:0000313" key="8">
    <source>
        <dbReference type="EMBL" id="KAI5060616.1"/>
    </source>
</evidence>
<dbReference type="InterPro" id="IPR045877">
    <property type="entry name" value="ZFP36-like"/>
</dbReference>
<dbReference type="PANTHER" id="PTHR12547">
    <property type="entry name" value="CCCH ZINC FINGER/TIS11-RELATED"/>
    <property type="match status" value="1"/>
</dbReference>
<proteinExistence type="predicted"/>
<comment type="caution">
    <text evidence="8">The sequence shown here is derived from an EMBL/GenBank/DDBJ whole genome shotgun (WGS) entry which is preliminary data.</text>
</comment>
<keyword evidence="2" id="KW-0677">Repeat</keyword>
<keyword evidence="3 5" id="KW-0863">Zinc-finger</keyword>
<name>A0A9D4U5H7_ADICA</name>
<feature type="domain" description="C3H1-type" evidence="7">
    <location>
        <begin position="136"/>
        <end position="164"/>
    </location>
</feature>
<feature type="zinc finger region" description="C3H1-type" evidence="5">
    <location>
        <begin position="136"/>
        <end position="164"/>
    </location>
</feature>
<dbReference type="Gene3D" id="4.10.1000.10">
    <property type="entry name" value="Zinc finger, CCCH-type"/>
    <property type="match status" value="1"/>
</dbReference>
<evidence type="ECO:0000259" key="7">
    <source>
        <dbReference type="PROSITE" id="PS50103"/>
    </source>
</evidence>
<evidence type="ECO:0000313" key="9">
    <source>
        <dbReference type="Proteomes" id="UP000886520"/>
    </source>
</evidence>
<dbReference type="PANTHER" id="PTHR12547:SF18">
    <property type="entry name" value="PROTEIN TIS11"/>
    <property type="match status" value="1"/>
</dbReference>
<dbReference type="AlphaFoldDB" id="A0A9D4U5H7"/>
<evidence type="ECO:0000256" key="4">
    <source>
        <dbReference type="ARBA" id="ARBA00022833"/>
    </source>
</evidence>
<keyword evidence="9" id="KW-1185">Reference proteome</keyword>
<protein>
    <recommendedName>
        <fullName evidence="7">C3H1-type domain-containing protein</fullName>
    </recommendedName>
</protein>
<sequence length="262" mass="28625">MGKGRKKRGVLASSVSCNHDDAGASHGSAPAHQVKPVFFNAERSSVGGAASYSQDTTGATFYGETSFSSTPKSTSPVPCRYFQRGYCRYGGECRFQHSEGPSTAPRYPGVNTRPPKARKSSSAPFNPIPGALTKKERSPEECRDWYLTGSCPRYRTCRYAHPRNAPSSIMKEEEIFGNKKTFGKGFGIFGDFGLGGGIFDDDDKDDEMGQRMRNGGFTDDDIYELSLQGIKPWDPEAGAALAVLKGWDMDDGFGYCYDNYGI</sequence>
<feature type="region of interest" description="Disordered" evidence="6">
    <location>
        <begin position="98"/>
        <end position="134"/>
    </location>
</feature>
<keyword evidence="4 5" id="KW-0862">Zinc</keyword>
<keyword evidence="1 5" id="KW-0479">Metal-binding</keyword>
<evidence type="ECO:0000256" key="6">
    <source>
        <dbReference type="SAM" id="MobiDB-lite"/>
    </source>
</evidence>
<dbReference type="Proteomes" id="UP000886520">
    <property type="component" value="Chromosome 24"/>
</dbReference>
<dbReference type="Pfam" id="PF00642">
    <property type="entry name" value="zf-CCCH"/>
    <property type="match status" value="2"/>
</dbReference>
<feature type="region of interest" description="Disordered" evidence="6">
    <location>
        <begin position="1"/>
        <end position="31"/>
    </location>
</feature>
<dbReference type="PROSITE" id="PS50103">
    <property type="entry name" value="ZF_C3H1"/>
    <property type="match status" value="2"/>
</dbReference>
<dbReference type="InterPro" id="IPR000571">
    <property type="entry name" value="Znf_CCCH"/>
</dbReference>
<dbReference type="InterPro" id="IPR036855">
    <property type="entry name" value="Znf_CCCH_sf"/>
</dbReference>
<dbReference type="SUPFAM" id="SSF90229">
    <property type="entry name" value="CCCH zinc finger"/>
    <property type="match status" value="2"/>
</dbReference>